<dbReference type="Pfam" id="PF04542">
    <property type="entry name" value="Sigma70_r2"/>
    <property type="match status" value="1"/>
</dbReference>
<keyword evidence="8" id="KW-1185">Reference proteome</keyword>
<name>A0ABS7Z9A4_9SPHI</name>
<dbReference type="Gene3D" id="1.10.1740.10">
    <property type="match status" value="1"/>
</dbReference>
<protein>
    <submittedName>
        <fullName evidence="7">Sigma-70 family RNA polymerase sigma factor</fullName>
    </submittedName>
</protein>
<sequence length="192" mass="22658">MKILNYVVISDEDLYQLVSLQNDEAAFTELYNRYKGPLLAHAISKVDQINAEDIVHDLFIKLWQNRSNIKIKEIFAFYIFRALRNRIIDNMAHSIHINKYLDSMKDYSQQYNSNADYKLREELFLNSIDQLLNQYGPNAKSIVRLRLQGYNNSEIAEKLNLAEKTVRNQYSILVKHLKSKLIPLLILFFEIK</sequence>
<dbReference type="InterPro" id="IPR014284">
    <property type="entry name" value="RNA_pol_sigma-70_dom"/>
</dbReference>
<comment type="caution">
    <text evidence="7">The sequence shown here is derived from an EMBL/GenBank/DDBJ whole genome shotgun (WGS) entry which is preliminary data.</text>
</comment>
<dbReference type="PANTHER" id="PTHR43133">
    <property type="entry name" value="RNA POLYMERASE ECF-TYPE SIGMA FACTO"/>
    <property type="match status" value="1"/>
</dbReference>
<dbReference type="InterPro" id="IPR039425">
    <property type="entry name" value="RNA_pol_sigma-70-like"/>
</dbReference>
<dbReference type="RefSeq" id="WP_225555095.1">
    <property type="nucleotide sequence ID" value="NZ_JADEYP010000044.1"/>
</dbReference>
<organism evidence="7 8">
    <name type="scientific">Sphingobacterium bovistauri</name>
    <dbReference type="NCBI Taxonomy" id="2781959"/>
    <lineage>
        <taxon>Bacteria</taxon>
        <taxon>Pseudomonadati</taxon>
        <taxon>Bacteroidota</taxon>
        <taxon>Sphingobacteriia</taxon>
        <taxon>Sphingobacteriales</taxon>
        <taxon>Sphingobacteriaceae</taxon>
        <taxon>Sphingobacterium</taxon>
    </lineage>
</organism>
<proteinExistence type="inferred from homology"/>
<dbReference type="SUPFAM" id="SSF88659">
    <property type="entry name" value="Sigma3 and sigma4 domains of RNA polymerase sigma factors"/>
    <property type="match status" value="1"/>
</dbReference>
<keyword evidence="2" id="KW-0805">Transcription regulation</keyword>
<evidence type="ECO:0000313" key="8">
    <source>
        <dbReference type="Proteomes" id="UP001165302"/>
    </source>
</evidence>
<dbReference type="InterPro" id="IPR007627">
    <property type="entry name" value="RNA_pol_sigma70_r2"/>
</dbReference>
<dbReference type="SUPFAM" id="SSF88946">
    <property type="entry name" value="Sigma2 domain of RNA polymerase sigma factors"/>
    <property type="match status" value="1"/>
</dbReference>
<dbReference type="InterPro" id="IPR013324">
    <property type="entry name" value="RNA_pol_sigma_r3/r4-like"/>
</dbReference>
<dbReference type="InterPro" id="IPR036388">
    <property type="entry name" value="WH-like_DNA-bd_sf"/>
</dbReference>
<dbReference type="InterPro" id="IPR013249">
    <property type="entry name" value="RNA_pol_sigma70_r4_t2"/>
</dbReference>
<evidence type="ECO:0000256" key="3">
    <source>
        <dbReference type="ARBA" id="ARBA00023082"/>
    </source>
</evidence>
<keyword evidence="4" id="KW-0804">Transcription</keyword>
<accession>A0ABS7Z9A4</accession>
<feature type="domain" description="RNA polymerase sigma-70 region 2" evidence="5">
    <location>
        <begin position="30"/>
        <end position="90"/>
    </location>
</feature>
<evidence type="ECO:0000259" key="6">
    <source>
        <dbReference type="Pfam" id="PF08281"/>
    </source>
</evidence>
<dbReference type="InterPro" id="IPR013325">
    <property type="entry name" value="RNA_pol_sigma_r2"/>
</dbReference>
<feature type="domain" description="RNA polymerase sigma factor 70 region 4 type 2" evidence="6">
    <location>
        <begin position="127"/>
        <end position="171"/>
    </location>
</feature>
<evidence type="ECO:0000259" key="5">
    <source>
        <dbReference type="Pfam" id="PF04542"/>
    </source>
</evidence>
<gene>
    <name evidence="7" type="ORF">IPZ78_16485</name>
</gene>
<dbReference type="Pfam" id="PF08281">
    <property type="entry name" value="Sigma70_r4_2"/>
    <property type="match status" value="1"/>
</dbReference>
<evidence type="ECO:0000256" key="2">
    <source>
        <dbReference type="ARBA" id="ARBA00023015"/>
    </source>
</evidence>
<evidence type="ECO:0000256" key="1">
    <source>
        <dbReference type="ARBA" id="ARBA00010641"/>
    </source>
</evidence>
<dbReference type="PANTHER" id="PTHR43133:SF46">
    <property type="entry name" value="RNA POLYMERASE SIGMA-70 FACTOR ECF SUBFAMILY"/>
    <property type="match status" value="1"/>
</dbReference>
<dbReference type="EMBL" id="JADEYP010000044">
    <property type="protein sequence ID" value="MCA5006739.1"/>
    <property type="molecule type" value="Genomic_DNA"/>
</dbReference>
<evidence type="ECO:0000256" key="4">
    <source>
        <dbReference type="ARBA" id="ARBA00023163"/>
    </source>
</evidence>
<evidence type="ECO:0000313" key="7">
    <source>
        <dbReference type="EMBL" id="MCA5006739.1"/>
    </source>
</evidence>
<dbReference type="Proteomes" id="UP001165302">
    <property type="component" value="Unassembled WGS sequence"/>
</dbReference>
<comment type="similarity">
    <text evidence="1">Belongs to the sigma-70 factor family. ECF subfamily.</text>
</comment>
<dbReference type="NCBIfam" id="TIGR02937">
    <property type="entry name" value="sigma70-ECF"/>
    <property type="match status" value="1"/>
</dbReference>
<reference evidence="7" key="1">
    <citation type="submission" date="2020-10" db="EMBL/GenBank/DDBJ databases">
        <authorList>
            <person name="Lu T."/>
            <person name="Wang Q."/>
            <person name="Han X."/>
        </authorList>
    </citation>
    <scope>NUCLEOTIDE SEQUENCE</scope>
    <source>
        <strain evidence="7">WQ 366</strain>
    </source>
</reference>
<dbReference type="Gene3D" id="1.10.10.10">
    <property type="entry name" value="Winged helix-like DNA-binding domain superfamily/Winged helix DNA-binding domain"/>
    <property type="match status" value="1"/>
</dbReference>
<keyword evidence="3" id="KW-0731">Sigma factor</keyword>